<evidence type="ECO:0000313" key="1">
    <source>
        <dbReference type="EMBL" id="CCH66829.1"/>
    </source>
</evidence>
<reference evidence="1 2" key="1">
    <citation type="submission" date="2012-05" db="EMBL/GenBank/DDBJ databases">
        <authorList>
            <person name="Hilton J."/>
        </authorList>
    </citation>
    <scope>NUCLEOTIDE SEQUENCE [LARGE SCALE GENOMIC DNA]</scope>
    <source>
        <strain evidence="1 2">HH01</strain>
    </source>
</reference>
<keyword evidence="2" id="KW-1185">Reference proteome</keyword>
<organism evidence="1 2">
    <name type="scientific">Richelia intracellularis HH01</name>
    <dbReference type="NCBI Taxonomy" id="1165094"/>
    <lineage>
        <taxon>Bacteria</taxon>
        <taxon>Bacillati</taxon>
        <taxon>Cyanobacteriota</taxon>
        <taxon>Cyanophyceae</taxon>
        <taxon>Nostocales</taxon>
        <taxon>Nostocaceae</taxon>
        <taxon>Richelia</taxon>
    </lineage>
</organism>
<dbReference type="InterPro" id="IPR023393">
    <property type="entry name" value="START-like_dom_sf"/>
</dbReference>
<dbReference type="RefSeq" id="WP_008232710.1">
    <property type="nucleotide sequence ID" value="NZ_CAIY01000027.1"/>
</dbReference>
<evidence type="ECO:0008006" key="3">
    <source>
        <dbReference type="Google" id="ProtNLM"/>
    </source>
</evidence>
<dbReference type="SUPFAM" id="SSF55961">
    <property type="entry name" value="Bet v1-like"/>
    <property type="match status" value="1"/>
</dbReference>
<sequence length="152" mass="17580">MPNSEVFTQSIEIQADLEVVENCITDITLIHQWLNPVLCCEPLDKWSMDLGNQANFIIKIPIIMPTLLSTVVVREAGLLVWEFSGFFTGRDHWEYQTIINGTLLLNRFEFQIPNPFVFWGFNAFARGLTRTDMQVQLQRIKIIAEAIQSDYK</sequence>
<dbReference type="STRING" id="1165094.RINTHH_6740"/>
<comment type="caution">
    <text evidence="1">The sequence shown here is derived from an EMBL/GenBank/DDBJ whole genome shotgun (WGS) entry which is preliminary data.</text>
</comment>
<dbReference type="Gene3D" id="3.30.530.20">
    <property type="match status" value="1"/>
</dbReference>
<dbReference type="Pfam" id="PF10604">
    <property type="entry name" value="Polyketide_cyc2"/>
    <property type="match status" value="1"/>
</dbReference>
<proteinExistence type="predicted"/>
<dbReference type="InterPro" id="IPR019587">
    <property type="entry name" value="Polyketide_cyclase/dehydratase"/>
</dbReference>
<dbReference type="AlphaFoldDB" id="M1WRA7"/>
<dbReference type="Proteomes" id="UP000053051">
    <property type="component" value="Unassembled WGS sequence"/>
</dbReference>
<reference evidence="2" key="2">
    <citation type="submission" date="2016-01" db="EMBL/GenBank/DDBJ databases">
        <title>Diatom-associated endosymboitic cyanobacterium lacks core nitrogen metabolism enzymes.</title>
        <authorList>
            <person name="Hilton J.A."/>
            <person name="Foster R.A."/>
            <person name="Tripp H.J."/>
            <person name="Carter B.J."/>
            <person name="Zehr J.P."/>
            <person name="Villareal T.A."/>
        </authorList>
    </citation>
    <scope>NUCLEOTIDE SEQUENCE [LARGE SCALE GENOMIC DNA]</scope>
    <source>
        <strain evidence="2">HH01</strain>
    </source>
</reference>
<evidence type="ECO:0000313" key="2">
    <source>
        <dbReference type="Proteomes" id="UP000053051"/>
    </source>
</evidence>
<dbReference type="OrthoDB" id="557779at2"/>
<dbReference type="EMBL" id="CAIY01000027">
    <property type="protein sequence ID" value="CCH66829.1"/>
    <property type="molecule type" value="Genomic_DNA"/>
</dbReference>
<accession>M1WRA7</accession>
<gene>
    <name evidence="1" type="ORF">RINTHH_6740</name>
</gene>
<dbReference type="CDD" id="cd07812">
    <property type="entry name" value="SRPBCC"/>
    <property type="match status" value="1"/>
</dbReference>
<protein>
    <recommendedName>
        <fullName evidence="3">Polyketide cyclase</fullName>
    </recommendedName>
</protein>
<name>M1WRA7_9NOST</name>